<dbReference type="EMBL" id="JBHRXV010000009">
    <property type="protein sequence ID" value="MFC3712911.1"/>
    <property type="molecule type" value="Genomic_DNA"/>
</dbReference>
<keyword evidence="2" id="KW-0560">Oxidoreductase</keyword>
<dbReference type="InterPro" id="IPR000391">
    <property type="entry name" value="Rng_hydr_dOase-bsu"/>
</dbReference>
<organism evidence="3 4">
    <name type="scientific">Sphingoaurantiacus capsulatus</name>
    <dbReference type="NCBI Taxonomy" id="1771310"/>
    <lineage>
        <taxon>Bacteria</taxon>
        <taxon>Pseudomonadati</taxon>
        <taxon>Pseudomonadota</taxon>
        <taxon>Alphaproteobacteria</taxon>
        <taxon>Sphingomonadales</taxon>
        <taxon>Sphingosinicellaceae</taxon>
        <taxon>Sphingoaurantiacus</taxon>
    </lineage>
</organism>
<comment type="similarity">
    <text evidence="1">Belongs to the bacterial ring-hydroxylating dioxygenase beta subunit family.</text>
</comment>
<dbReference type="InterPro" id="IPR032710">
    <property type="entry name" value="NTF2-like_dom_sf"/>
</dbReference>
<accession>A0ABV7XAG9</accession>
<evidence type="ECO:0000256" key="2">
    <source>
        <dbReference type="ARBA" id="ARBA00023002"/>
    </source>
</evidence>
<dbReference type="Pfam" id="PF00866">
    <property type="entry name" value="Ring_hydroxyl_B"/>
    <property type="match status" value="1"/>
</dbReference>
<dbReference type="Proteomes" id="UP001595615">
    <property type="component" value="Unassembled WGS sequence"/>
</dbReference>
<dbReference type="SUPFAM" id="SSF54427">
    <property type="entry name" value="NTF2-like"/>
    <property type="match status" value="1"/>
</dbReference>
<dbReference type="RefSeq" id="WP_380860724.1">
    <property type="nucleotide sequence ID" value="NZ_JBHRXV010000009.1"/>
</dbReference>
<name>A0ABV7XAG9_9SPHN</name>
<evidence type="ECO:0000256" key="1">
    <source>
        <dbReference type="ARBA" id="ARBA00009570"/>
    </source>
</evidence>
<reference evidence="4" key="1">
    <citation type="journal article" date="2019" name="Int. J. Syst. Evol. Microbiol.">
        <title>The Global Catalogue of Microorganisms (GCM) 10K type strain sequencing project: providing services to taxonomists for standard genome sequencing and annotation.</title>
        <authorList>
            <consortium name="The Broad Institute Genomics Platform"/>
            <consortium name="The Broad Institute Genome Sequencing Center for Infectious Disease"/>
            <person name="Wu L."/>
            <person name="Ma J."/>
        </authorList>
    </citation>
    <scope>NUCLEOTIDE SEQUENCE [LARGE SCALE GENOMIC DNA]</scope>
    <source>
        <strain evidence="4">KCTC 42644</strain>
    </source>
</reference>
<dbReference type="CDD" id="cd00667">
    <property type="entry name" value="ring_hydroxylating_dioxygenases_beta"/>
    <property type="match status" value="1"/>
</dbReference>
<protein>
    <submittedName>
        <fullName evidence="3">Aromatic-ring-hydroxylating dioxygenase subunit beta</fullName>
    </submittedName>
</protein>
<comment type="caution">
    <text evidence="3">The sequence shown here is derived from an EMBL/GenBank/DDBJ whole genome shotgun (WGS) entry which is preliminary data.</text>
</comment>
<gene>
    <name evidence="3" type="ORF">ACFOMD_10035</name>
</gene>
<evidence type="ECO:0000313" key="3">
    <source>
        <dbReference type="EMBL" id="MFC3712911.1"/>
    </source>
</evidence>
<dbReference type="GO" id="GO:0051213">
    <property type="term" value="F:dioxygenase activity"/>
    <property type="evidence" value="ECO:0007669"/>
    <property type="project" value="UniProtKB-KW"/>
</dbReference>
<proteinExistence type="inferred from homology"/>
<sequence>MDLRTLTPRQVEDFLYHEAALLDAWKLPEWRELLTEDCHYYVPACDTPAGASSTSSLYYIADNGFRLSERVKRLMKKTCHAEYPRSKVLHTITNVQLLEATADTARAASCFVTYRHQRGHQDIYVGRHEYRFVAVGGALRIREKKSTLHMEALRPHGRITLIV</sequence>
<keyword evidence="3" id="KW-0223">Dioxygenase</keyword>
<evidence type="ECO:0000313" key="4">
    <source>
        <dbReference type="Proteomes" id="UP001595615"/>
    </source>
</evidence>
<keyword evidence="4" id="KW-1185">Reference proteome</keyword>
<dbReference type="PANTHER" id="PTHR41534">
    <property type="entry name" value="BLR3401 PROTEIN"/>
    <property type="match status" value="1"/>
</dbReference>
<dbReference type="Gene3D" id="3.10.450.50">
    <property type="match status" value="1"/>
</dbReference>
<dbReference type="PANTHER" id="PTHR41534:SF2">
    <property type="entry name" value="3-PHENYLPROPIONATE_CINNAMIC ACID DIOXYGENASE SUBUNIT BETA"/>
    <property type="match status" value="1"/>
</dbReference>